<dbReference type="Pfam" id="PF22740">
    <property type="entry name" value="PapZ_C"/>
    <property type="match status" value="1"/>
</dbReference>
<feature type="binding site" evidence="4">
    <location>
        <begin position="58"/>
        <end position="61"/>
    </location>
    <ligand>
        <name>GTP</name>
        <dbReference type="ChEBI" id="CHEBI:37565"/>
    </ligand>
</feature>
<name>A0ABV9QM84_9FIRM</name>
<protein>
    <submittedName>
        <fullName evidence="7">RNase adapter RapZ</fullName>
    </submittedName>
</protein>
<keyword evidence="3 4" id="KW-0342">GTP-binding</keyword>
<evidence type="ECO:0000256" key="2">
    <source>
        <dbReference type="ARBA" id="ARBA00022840"/>
    </source>
</evidence>
<dbReference type="RefSeq" id="WP_379787267.1">
    <property type="nucleotide sequence ID" value="NZ_JBHSHL010000005.1"/>
</dbReference>
<keyword evidence="8" id="KW-1185">Reference proteome</keyword>
<feature type="binding site" evidence="4">
    <location>
        <begin position="8"/>
        <end position="15"/>
    </location>
    <ligand>
        <name>ATP</name>
        <dbReference type="ChEBI" id="CHEBI:30616"/>
    </ligand>
</feature>
<proteinExistence type="inferred from homology"/>
<organism evidence="7 8">
    <name type="scientific">Filifactor villosus</name>
    <dbReference type="NCBI Taxonomy" id="29374"/>
    <lineage>
        <taxon>Bacteria</taxon>
        <taxon>Bacillati</taxon>
        <taxon>Bacillota</taxon>
        <taxon>Clostridia</taxon>
        <taxon>Peptostreptococcales</taxon>
        <taxon>Filifactoraceae</taxon>
        <taxon>Filifactor</taxon>
    </lineage>
</organism>
<dbReference type="InterPro" id="IPR053931">
    <property type="entry name" value="RapZ_C"/>
</dbReference>
<dbReference type="SUPFAM" id="SSF52540">
    <property type="entry name" value="P-loop containing nucleoside triphosphate hydrolases"/>
    <property type="match status" value="1"/>
</dbReference>
<evidence type="ECO:0000259" key="6">
    <source>
        <dbReference type="Pfam" id="PF22740"/>
    </source>
</evidence>
<evidence type="ECO:0000256" key="3">
    <source>
        <dbReference type="ARBA" id="ARBA00023134"/>
    </source>
</evidence>
<accession>A0ABV9QM84</accession>
<dbReference type="HAMAP" id="MF_00636">
    <property type="entry name" value="RapZ_like"/>
    <property type="match status" value="1"/>
</dbReference>
<evidence type="ECO:0000259" key="5">
    <source>
        <dbReference type="Pfam" id="PF03668"/>
    </source>
</evidence>
<dbReference type="PIRSF" id="PIRSF005052">
    <property type="entry name" value="P-loopkin"/>
    <property type="match status" value="1"/>
</dbReference>
<evidence type="ECO:0000313" key="8">
    <source>
        <dbReference type="Proteomes" id="UP001595916"/>
    </source>
</evidence>
<feature type="domain" description="RapZ-like N-terminal" evidence="5">
    <location>
        <begin position="1"/>
        <end position="154"/>
    </location>
</feature>
<dbReference type="PANTHER" id="PTHR30448:SF0">
    <property type="entry name" value="RNASE ADAPTER PROTEIN RAPZ"/>
    <property type="match status" value="1"/>
</dbReference>
<dbReference type="EMBL" id="JBHSHL010000005">
    <property type="protein sequence ID" value="MFC4803804.1"/>
    <property type="molecule type" value="Genomic_DNA"/>
</dbReference>
<dbReference type="Gene3D" id="3.40.50.300">
    <property type="entry name" value="P-loop containing nucleotide triphosphate hydrolases"/>
    <property type="match status" value="1"/>
</dbReference>
<dbReference type="InterPro" id="IPR027417">
    <property type="entry name" value="P-loop_NTPase"/>
</dbReference>
<dbReference type="Pfam" id="PF03668">
    <property type="entry name" value="RapZ-like_N"/>
    <property type="match status" value="1"/>
</dbReference>
<dbReference type="InterPro" id="IPR053930">
    <property type="entry name" value="RapZ-like_N"/>
</dbReference>
<feature type="domain" description="RapZ C-terminal" evidence="6">
    <location>
        <begin position="163"/>
        <end position="281"/>
    </location>
</feature>
<keyword evidence="1 4" id="KW-0547">Nucleotide-binding</keyword>
<dbReference type="InterPro" id="IPR005337">
    <property type="entry name" value="RapZ-like"/>
</dbReference>
<dbReference type="PANTHER" id="PTHR30448">
    <property type="entry name" value="RNASE ADAPTER PROTEIN RAPZ"/>
    <property type="match status" value="1"/>
</dbReference>
<evidence type="ECO:0000256" key="1">
    <source>
        <dbReference type="ARBA" id="ARBA00022741"/>
    </source>
</evidence>
<gene>
    <name evidence="7" type="primary">rapZ</name>
    <name evidence="7" type="ORF">ACFO4R_01790</name>
</gene>
<evidence type="ECO:0000313" key="7">
    <source>
        <dbReference type="EMBL" id="MFC4803804.1"/>
    </source>
</evidence>
<dbReference type="Proteomes" id="UP001595916">
    <property type="component" value="Unassembled WGS sequence"/>
</dbReference>
<evidence type="ECO:0000256" key="4">
    <source>
        <dbReference type="HAMAP-Rule" id="MF_00636"/>
    </source>
</evidence>
<sequence>MNTVIVTGLSGSGKSEAMNIFEDIGYYCIDNMPPLLIEKFRELSRNSFEQEKTALGVDIRGYRFFEDFRAMEEFLSEEKGDIKILFLEAREDILVRRYKMSRRSHPLSANQTMLEAIRQEREILLPLRERADYIIDTSDTDIHILREKILEFCRDKDEKKAFHLIINSFGFKHGIPIDADLVFDVRFLPNPYYIPQLKERTGNEKEVQDYVMNSEVSVEFVRRLEDMMDFLIPNYMKEGKTQLVVSIGCTGGRHRSVTVANKLYEYLDKSGYRASIHHRDASKH</sequence>
<keyword evidence="2 4" id="KW-0067">ATP-binding</keyword>
<reference evidence="8" key="1">
    <citation type="journal article" date="2019" name="Int. J. Syst. Evol. Microbiol.">
        <title>The Global Catalogue of Microorganisms (GCM) 10K type strain sequencing project: providing services to taxonomists for standard genome sequencing and annotation.</title>
        <authorList>
            <consortium name="The Broad Institute Genomics Platform"/>
            <consortium name="The Broad Institute Genome Sequencing Center for Infectious Disease"/>
            <person name="Wu L."/>
            <person name="Ma J."/>
        </authorList>
    </citation>
    <scope>NUCLEOTIDE SEQUENCE [LARGE SCALE GENOMIC DNA]</scope>
    <source>
        <strain evidence="8">CCUG 46385</strain>
    </source>
</reference>
<dbReference type="NCBIfam" id="NF003828">
    <property type="entry name" value="PRK05416.1"/>
    <property type="match status" value="1"/>
</dbReference>
<comment type="caution">
    <text evidence="7">The sequence shown here is derived from an EMBL/GenBank/DDBJ whole genome shotgun (WGS) entry which is preliminary data.</text>
</comment>